<feature type="domain" description="Toprim" evidence="11">
    <location>
        <begin position="415"/>
        <end position="529"/>
    </location>
</feature>
<dbReference type="InterPro" id="IPR003594">
    <property type="entry name" value="HATPase_dom"/>
</dbReference>
<dbReference type="Gene3D" id="3.40.50.670">
    <property type="match status" value="1"/>
</dbReference>
<organism evidence="12 13">
    <name type="scientific">Candidatus Segetimicrobium genomatis</name>
    <dbReference type="NCBI Taxonomy" id="2569760"/>
    <lineage>
        <taxon>Bacteria</taxon>
        <taxon>Bacillati</taxon>
        <taxon>Candidatus Sysuimicrobiota</taxon>
        <taxon>Candidatus Sysuimicrobiia</taxon>
        <taxon>Candidatus Sysuimicrobiales</taxon>
        <taxon>Candidatus Segetimicrobiaceae</taxon>
        <taxon>Candidatus Segetimicrobium</taxon>
    </lineage>
</organism>
<evidence type="ECO:0000313" key="12">
    <source>
        <dbReference type="EMBL" id="TMI90209.1"/>
    </source>
</evidence>
<dbReference type="EMBL" id="VBAK01000114">
    <property type="protein sequence ID" value="TMI90209.1"/>
    <property type="molecule type" value="Genomic_DNA"/>
</dbReference>
<dbReference type="CDD" id="cd16928">
    <property type="entry name" value="HATPase_GyrB-like"/>
    <property type="match status" value="1"/>
</dbReference>
<dbReference type="FunFam" id="3.40.50.670:FF:000002">
    <property type="entry name" value="DNA gyrase subunit B"/>
    <property type="match status" value="1"/>
</dbReference>
<dbReference type="CDD" id="cd03366">
    <property type="entry name" value="TOPRIM_TopoIIA_GyrB"/>
    <property type="match status" value="1"/>
</dbReference>
<evidence type="ECO:0000256" key="8">
    <source>
        <dbReference type="ARBA" id="ARBA00023125"/>
    </source>
</evidence>
<dbReference type="GO" id="GO:0046872">
    <property type="term" value="F:metal ion binding"/>
    <property type="evidence" value="ECO:0007669"/>
    <property type="project" value="UniProtKB-KW"/>
</dbReference>
<dbReference type="GO" id="GO:0005737">
    <property type="term" value="C:cytoplasm"/>
    <property type="evidence" value="ECO:0007669"/>
    <property type="project" value="UniProtKB-SubCell"/>
</dbReference>
<dbReference type="InterPro" id="IPR006171">
    <property type="entry name" value="TOPRIM_dom"/>
</dbReference>
<dbReference type="GO" id="GO:0034335">
    <property type="term" value="F:DNA negative supercoiling activity"/>
    <property type="evidence" value="ECO:0007669"/>
    <property type="project" value="UniProtKB-ARBA"/>
</dbReference>
<comment type="function">
    <text evidence="10">A type II topoisomerase that negatively supercoils closed circular double-stranded (ds) DNA in an ATP-dependent manner to modulate DNA topology and maintain chromosomes in an underwound state. Negative supercoiling favors strand separation, and DNA replication, transcription, recombination and repair, all of which involve strand separation. Also able to catalyze the interconversion of other topological isomers of dsDNA rings, including catenanes and knotted rings. Type II topoisomerases break and join 2 DNA strands simultaneously in an ATP-dependent manner.</text>
</comment>
<dbReference type="PRINTS" id="PR00418">
    <property type="entry name" value="TPI2FAMILY"/>
</dbReference>
<dbReference type="NCBIfam" id="TIGR01059">
    <property type="entry name" value="gyrB"/>
    <property type="match status" value="1"/>
</dbReference>
<evidence type="ECO:0000256" key="4">
    <source>
        <dbReference type="ARBA" id="ARBA00022741"/>
    </source>
</evidence>
<evidence type="ECO:0000256" key="5">
    <source>
        <dbReference type="ARBA" id="ARBA00022840"/>
    </source>
</evidence>
<dbReference type="SMART" id="SM00433">
    <property type="entry name" value="TOP2c"/>
    <property type="match status" value="1"/>
</dbReference>
<feature type="binding site" evidence="10">
    <location>
        <position position="494"/>
    </location>
    <ligand>
        <name>Mg(2+)</name>
        <dbReference type="ChEBI" id="CHEBI:18420"/>
        <label>2</label>
    </ligand>
</feature>
<evidence type="ECO:0000256" key="3">
    <source>
        <dbReference type="ARBA" id="ARBA00022723"/>
    </source>
</evidence>
<sequence length="636" mass="70395">MADTNYDAQQIQVLEGLEGVRKRPGMYVGSTGSRGLHHLVFEVVDNSVDEALAGFCHQIDVVIHKENSVTVTDDGRGIPVDVVPKVGKPGVEVVMTMLHAGGKFGGGGYKISGGLHGVGVSVVNALSEWLEVEVHRDGKRYTQRFERGQRASPLREAGKATRTGTTVTFQPDSEIFVELEYDVKIVAERLDELAYLNSGLVLTLLDERTGEKQEFAHKGGLVELVRAQNKKGALGDPISVHRVRDGVEVDAAIQYNTGYLEHVFTYVNTINTTEGGTHLVGFRSALTRSINDYARRQGLLKNGDLTLQGEDVREGLTAVLSLKLPEPQFEGQTKTKLGNPEVKGLVESVVGEELAEYFETHPGDGKKIVAKVIQAARAREAARQARDLVRRKNALDISTLPGKLADCAEKDPTKCEIFVVEGESAGGSAKAGRDRQFQAILPIQGKILNVEKARQDKMLGHEEIRALITALGTGIDKEFNIDKRRYDRVILMADADVDGAHIRTLLLTFLYRYMPELIERGKVYIAQPPLYLIKAGKKHHYAYSDGERDEVTADLAKHNTAYEVQRYKGLAEMNPAQLWETTMNPAQRTLLQVELDRSDGNGAEVDELFKTLMGDEVEPRRQFIQKYAKEVRNLDI</sequence>
<keyword evidence="5 10" id="KW-0067">ATP-binding</keyword>
<feature type="site" description="Interaction with DNA" evidence="10">
    <location>
        <position position="449"/>
    </location>
</feature>
<dbReference type="SUPFAM" id="SSF56719">
    <property type="entry name" value="Type II DNA topoisomerase"/>
    <property type="match status" value="1"/>
</dbReference>
<keyword evidence="9 10" id="KW-0413">Isomerase</keyword>
<proteinExistence type="inferred from homology"/>
<dbReference type="GO" id="GO:0005524">
    <property type="term" value="F:ATP binding"/>
    <property type="evidence" value="ECO:0007669"/>
    <property type="project" value="UniProtKB-UniRule"/>
</dbReference>
<dbReference type="EC" id="5.6.2.2" evidence="10"/>
<dbReference type="InterPro" id="IPR000565">
    <property type="entry name" value="Topo_IIA_B"/>
</dbReference>
<dbReference type="Pfam" id="PF00986">
    <property type="entry name" value="DNA_gyraseB_C"/>
    <property type="match status" value="1"/>
</dbReference>
<comment type="subunit">
    <text evidence="10">Heterotetramer, composed of two GyrA and two GyrB chains. In the heterotetramer, GyrA contains the active site tyrosine that forms a transient covalent intermediate with DNA, while GyrB binds cofactors and catalyzes ATP hydrolysis.</text>
</comment>
<dbReference type="PROSITE" id="PS50880">
    <property type="entry name" value="TOPRIM"/>
    <property type="match status" value="1"/>
</dbReference>
<name>A0A537K375_9BACT</name>
<dbReference type="InterPro" id="IPR011557">
    <property type="entry name" value="GyrB"/>
</dbReference>
<dbReference type="Pfam" id="PF02518">
    <property type="entry name" value="HATPase_c"/>
    <property type="match status" value="1"/>
</dbReference>
<dbReference type="CDD" id="cd00822">
    <property type="entry name" value="TopoII_Trans_DNA_gyrase"/>
    <property type="match status" value="1"/>
</dbReference>
<gene>
    <name evidence="10 12" type="primary">gyrB</name>
    <name evidence="12" type="ORF">E6H00_07205</name>
</gene>
<evidence type="ECO:0000256" key="7">
    <source>
        <dbReference type="ARBA" id="ARBA00023029"/>
    </source>
</evidence>
<feature type="binding site" evidence="10">
    <location>
        <position position="496"/>
    </location>
    <ligand>
        <name>Mg(2+)</name>
        <dbReference type="ChEBI" id="CHEBI:18420"/>
        <label>2</label>
    </ligand>
</feature>
<dbReference type="InterPro" id="IPR013760">
    <property type="entry name" value="Topo_IIA-like_dom_sf"/>
</dbReference>
<keyword evidence="4 10" id="KW-0547">Nucleotide-binding</keyword>
<keyword evidence="6 10" id="KW-0460">Magnesium</keyword>
<comment type="catalytic activity">
    <reaction evidence="1 10">
        <text>ATP-dependent breakage, passage and rejoining of double-stranded DNA.</text>
        <dbReference type="EC" id="5.6.2.2"/>
    </reaction>
</comment>
<dbReference type="SUPFAM" id="SSF55874">
    <property type="entry name" value="ATPase domain of HSP90 chaperone/DNA topoisomerase II/histidine kinase"/>
    <property type="match status" value="1"/>
</dbReference>
<comment type="subcellular location">
    <subcellularLocation>
        <location evidence="10">Cytoplasm</location>
    </subcellularLocation>
</comment>
<reference evidence="12 13" key="1">
    <citation type="journal article" date="2019" name="Nat. Microbiol.">
        <title>Mediterranean grassland soil C-N compound turnover is dependent on rainfall and depth, and is mediated by genomically divergent microorganisms.</title>
        <authorList>
            <person name="Diamond S."/>
            <person name="Andeer P.F."/>
            <person name="Li Z."/>
            <person name="Crits-Christoph A."/>
            <person name="Burstein D."/>
            <person name="Anantharaman K."/>
            <person name="Lane K.R."/>
            <person name="Thomas B.C."/>
            <person name="Pan C."/>
            <person name="Northen T.R."/>
            <person name="Banfield J.F."/>
        </authorList>
    </citation>
    <scope>NUCLEOTIDE SEQUENCE [LARGE SCALE GENOMIC DNA]</scope>
    <source>
        <strain evidence="12">NP_3</strain>
    </source>
</reference>
<dbReference type="NCBIfam" id="NF011501">
    <property type="entry name" value="PRK14939.1"/>
    <property type="match status" value="1"/>
</dbReference>
<dbReference type="Pfam" id="PF00204">
    <property type="entry name" value="DNA_gyraseB"/>
    <property type="match status" value="1"/>
</dbReference>
<dbReference type="InterPro" id="IPR014721">
    <property type="entry name" value="Ribsml_uS5_D2-typ_fold_subgr"/>
</dbReference>
<feature type="binding site" evidence="10">
    <location>
        <position position="421"/>
    </location>
    <ligand>
        <name>Mg(2+)</name>
        <dbReference type="ChEBI" id="CHEBI:18420"/>
        <label>1</label>
        <note>catalytic</note>
    </ligand>
</feature>
<keyword evidence="8" id="KW-0238">DNA-binding</keyword>
<dbReference type="SMART" id="SM00387">
    <property type="entry name" value="HATPase_c"/>
    <property type="match status" value="1"/>
</dbReference>
<evidence type="ECO:0000256" key="1">
    <source>
        <dbReference type="ARBA" id="ARBA00000185"/>
    </source>
</evidence>
<dbReference type="InterPro" id="IPR034160">
    <property type="entry name" value="TOPRIM_GyrB"/>
</dbReference>
<dbReference type="Gene3D" id="3.30.230.10">
    <property type="match status" value="1"/>
</dbReference>
<dbReference type="InterPro" id="IPR001241">
    <property type="entry name" value="Topo_IIA"/>
</dbReference>
<evidence type="ECO:0000259" key="11">
    <source>
        <dbReference type="PROSITE" id="PS50880"/>
    </source>
</evidence>
<dbReference type="GO" id="GO:0003677">
    <property type="term" value="F:DNA binding"/>
    <property type="evidence" value="ECO:0007669"/>
    <property type="project" value="UniProtKB-KW"/>
</dbReference>
<dbReference type="AlphaFoldDB" id="A0A537K375"/>
<evidence type="ECO:0000256" key="9">
    <source>
        <dbReference type="ARBA" id="ARBA00023235"/>
    </source>
</evidence>
<dbReference type="GO" id="GO:0006265">
    <property type="term" value="P:DNA topological change"/>
    <property type="evidence" value="ECO:0007669"/>
    <property type="project" value="UniProtKB-UniRule"/>
</dbReference>
<dbReference type="InterPro" id="IPR002288">
    <property type="entry name" value="DNA_gyrase_B_C"/>
</dbReference>
<evidence type="ECO:0000256" key="10">
    <source>
        <dbReference type="HAMAP-Rule" id="MF_01898"/>
    </source>
</evidence>
<dbReference type="GO" id="GO:0005694">
    <property type="term" value="C:chromosome"/>
    <property type="evidence" value="ECO:0007669"/>
    <property type="project" value="InterPro"/>
</dbReference>
<keyword evidence="10" id="KW-0963">Cytoplasm</keyword>
<feature type="binding site" evidence="10">
    <location>
        <position position="494"/>
    </location>
    <ligand>
        <name>Mg(2+)</name>
        <dbReference type="ChEBI" id="CHEBI:18420"/>
        <label>1</label>
        <note>catalytic</note>
    </ligand>
</feature>
<dbReference type="HAMAP" id="MF_01898">
    <property type="entry name" value="GyrB"/>
    <property type="match status" value="1"/>
</dbReference>
<dbReference type="GO" id="GO:0006261">
    <property type="term" value="P:DNA-templated DNA replication"/>
    <property type="evidence" value="ECO:0007669"/>
    <property type="project" value="UniProtKB-UniRule"/>
</dbReference>
<protein>
    <recommendedName>
        <fullName evidence="10">DNA gyrase subunit B</fullName>
        <ecNumber evidence="10">5.6.2.2</ecNumber>
    </recommendedName>
</protein>
<dbReference type="InterPro" id="IPR020568">
    <property type="entry name" value="Ribosomal_Su5_D2-typ_SF"/>
</dbReference>
<dbReference type="FunFam" id="3.30.565.10:FF:000002">
    <property type="entry name" value="DNA gyrase subunit B"/>
    <property type="match status" value="1"/>
</dbReference>
<keyword evidence="7 10" id="KW-0799">Topoisomerase</keyword>
<dbReference type="FunFam" id="3.30.230.10:FF:000005">
    <property type="entry name" value="DNA gyrase subunit B"/>
    <property type="match status" value="1"/>
</dbReference>
<dbReference type="PANTHER" id="PTHR45866">
    <property type="entry name" value="DNA GYRASE/TOPOISOMERASE SUBUNIT B"/>
    <property type="match status" value="1"/>
</dbReference>
<dbReference type="InterPro" id="IPR036890">
    <property type="entry name" value="HATPase_C_sf"/>
</dbReference>
<dbReference type="PANTHER" id="PTHR45866:SF1">
    <property type="entry name" value="DNA GYRASE SUBUNIT B, MITOCHONDRIAL"/>
    <property type="match status" value="1"/>
</dbReference>
<feature type="site" description="Interaction with DNA" evidence="10">
    <location>
        <position position="446"/>
    </location>
</feature>
<dbReference type="Gene3D" id="3.30.565.10">
    <property type="entry name" value="Histidine kinase-like ATPase, C-terminal domain"/>
    <property type="match status" value="1"/>
</dbReference>
<dbReference type="Proteomes" id="UP000318509">
    <property type="component" value="Unassembled WGS sequence"/>
</dbReference>
<comment type="caution">
    <text evidence="12">The sequence shown here is derived from an EMBL/GenBank/DDBJ whole genome shotgun (WGS) entry which is preliminary data.</text>
</comment>
<evidence type="ECO:0000313" key="13">
    <source>
        <dbReference type="Proteomes" id="UP000318509"/>
    </source>
</evidence>
<accession>A0A537K375</accession>
<evidence type="ECO:0000256" key="2">
    <source>
        <dbReference type="ARBA" id="ARBA00010708"/>
    </source>
</evidence>
<evidence type="ECO:0000256" key="6">
    <source>
        <dbReference type="ARBA" id="ARBA00022842"/>
    </source>
</evidence>
<dbReference type="PRINTS" id="PR01159">
    <property type="entry name" value="DNAGYRASEB"/>
</dbReference>
<dbReference type="InterPro" id="IPR013759">
    <property type="entry name" value="Topo_IIA_B_C"/>
</dbReference>
<dbReference type="Pfam" id="PF01751">
    <property type="entry name" value="Toprim"/>
    <property type="match status" value="1"/>
</dbReference>
<dbReference type="NCBIfam" id="NF004189">
    <property type="entry name" value="PRK05644.1"/>
    <property type="match status" value="1"/>
</dbReference>
<comment type="similarity">
    <text evidence="2 10">Belongs to the type II topoisomerase GyrB family.</text>
</comment>
<keyword evidence="3 10" id="KW-0479">Metal-binding</keyword>
<dbReference type="InterPro" id="IPR013506">
    <property type="entry name" value="Topo_IIA_bsu_dom2"/>
</dbReference>
<comment type="miscellaneous">
    <text evidence="10">Few gyrases are as efficient as E.coli at forming negative supercoils. Not all organisms have 2 type II topoisomerases; in organisms with a single type II topoisomerase this enzyme also has to decatenate newly replicated chromosomes.</text>
</comment>
<dbReference type="SUPFAM" id="SSF54211">
    <property type="entry name" value="Ribosomal protein S5 domain 2-like"/>
    <property type="match status" value="1"/>
</dbReference>
<comment type="cofactor">
    <cofactor evidence="10">
        <name>Mg(2+)</name>
        <dbReference type="ChEBI" id="CHEBI:18420"/>
    </cofactor>
    <cofactor evidence="10">
        <name>Mn(2+)</name>
        <dbReference type="ChEBI" id="CHEBI:29035"/>
    </cofactor>
    <cofactor evidence="10">
        <name>Ca(2+)</name>
        <dbReference type="ChEBI" id="CHEBI:29108"/>
    </cofactor>
    <text evidence="10">Binds two Mg(2+) per subunit. The magnesium ions form salt bridges with both the protein and the DNA. Can also accept other divalent metal cations, such as Mn(2+) or Ca(2+).</text>
</comment>